<feature type="region of interest" description="Disordered" evidence="3">
    <location>
        <begin position="188"/>
        <end position="221"/>
    </location>
</feature>
<gene>
    <name evidence="5" type="ORF">J0S82_014364</name>
</gene>
<evidence type="ECO:0000313" key="5">
    <source>
        <dbReference type="EMBL" id="KAG8523230.1"/>
    </source>
</evidence>
<dbReference type="OrthoDB" id="10252032at2759"/>
<feature type="domain" description="Kri1-like C-terminal" evidence="4">
    <location>
        <begin position="521"/>
        <end position="563"/>
    </location>
</feature>
<feature type="compositionally biased region" description="Polar residues" evidence="3">
    <location>
        <begin position="766"/>
        <end position="781"/>
    </location>
</feature>
<proteinExistence type="inferred from homology"/>
<comment type="caution">
    <text evidence="5">The sequence shown here is derived from an EMBL/GenBank/DDBJ whole genome shotgun (WGS) entry which is preliminary data.</text>
</comment>
<name>A0A8J6AT23_GALPY</name>
<dbReference type="Pfam" id="PF05178">
    <property type="entry name" value="Kri1"/>
    <property type="match status" value="1"/>
</dbReference>
<feature type="compositionally biased region" description="Basic residues" evidence="3">
    <location>
        <begin position="486"/>
        <end position="503"/>
    </location>
</feature>
<feature type="region of interest" description="Disordered" evidence="3">
    <location>
        <begin position="129"/>
        <end position="165"/>
    </location>
</feature>
<dbReference type="Pfam" id="PF12936">
    <property type="entry name" value="Kri1_C"/>
    <property type="match status" value="2"/>
</dbReference>
<evidence type="ECO:0000256" key="1">
    <source>
        <dbReference type="ARBA" id="ARBA00007473"/>
    </source>
</evidence>
<feature type="compositionally biased region" description="Basic and acidic residues" evidence="3">
    <location>
        <begin position="28"/>
        <end position="38"/>
    </location>
</feature>
<dbReference type="Proteomes" id="UP000700334">
    <property type="component" value="Unassembled WGS sequence"/>
</dbReference>
<organism evidence="5 6">
    <name type="scientific">Galemys pyrenaicus</name>
    <name type="common">Iberian desman</name>
    <name type="synonym">Pyrenean desman</name>
    <dbReference type="NCBI Taxonomy" id="202257"/>
    <lineage>
        <taxon>Eukaryota</taxon>
        <taxon>Metazoa</taxon>
        <taxon>Chordata</taxon>
        <taxon>Craniata</taxon>
        <taxon>Vertebrata</taxon>
        <taxon>Euteleostomi</taxon>
        <taxon>Mammalia</taxon>
        <taxon>Eutheria</taxon>
        <taxon>Laurasiatheria</taxon>
        <taxon>Eulipotyphla</taxon>
        <taxon>Talpidae</taxon>
        <taxon>Galemys</taxon>
    </lineage>
</organism>
<feature type="region of interest" description="Disordered" evidence="3">
    <location>
        <begin position="332"/>
        <end position="372"/>
    </location>
</feature>
<evidence type="ECO:0000259" key="4">
    <source>
        <dbReference type="Pfam" id="PF12936"/>
    </source>
</evidence>
<evidence type="ECO:0000256" key="3">
    <source>
        <dbReference type="SAM" id="MobiDB-lite"/>
    </source>
</evidence>
<reference evidence="5" key="1">
    <citation type="journal article" date="2021" name="Evol. Appl.">
        <title>The genome of the Pyrenean desman and the effects of bottlenecks and inbreeding on the genomic landscape of an endangered species.</title>
        <authorList>
            <person name="Escoda L."/>
            <person name="Castresana J."/>
        </authorList>
    </citation>
    <scope>NUCLEOTIDE SEQUENCE</scope>
    <source>
        <strain evidence="5">IBE-C5619</strain>
    </source>
</reference>
<feature type="compositionally biased region" description="Acidic residues" evidence="3">
    <location>
        <begin position="277"/>
        <end position="289"/>
    </location>
</feature>
<dbReference type="InterPro" id="IPR018034">
    <property type="entry name" value="Kri1"/>
</dbReference>
<comment type="similarity">
    <text evidence="1">Belongs to the KRI1 family.</text>
</comment>
<feature type="compositionally biased region" description="Acidic residues" evidence="3">
    <location>
        <begin position="440"/>
        <end position="450"/>
    </location>
</feature>
<feature type="region of interest" description="Disordered" evidence="3">
    <location>
        <begin position="436"/>
        <end position="455"/>
    </location>
</feature>
<dbReference type="EMBL" id="JAGFMF010011417">
    <property type="protein sequence ID" value="KAG8523230.1"/>
    <property type="molecule type" value="Genomic_DNA"/>
</dbReference>
<dbReference type="InterPro" id="IPR024626">
    <property type="entry name" value="Kri1-like_C"/>
</dbReference>
<evidence type="ECO:0000256" key="2">
    <source>
        <dbReference type="ARBA" id="ARBA00017294"/>
    </source>
</evidence>
<dbReference type="GO" id="GO:0030686">
    <property type="term" value="C:90S preribosome"/>
    <property type="evidence" value="ECO:0007669"/>
    <property type="project" value="TreeGrafter"/>
</dbReference>
<dbReference type="GO" id="GO:0000447">
    <property type="term" value="P:endonucleolytic cleavage in ITS1 to separate SSU-rRNA from 5.8S rRNA and LSU-rRNA from tricistronic rRNA transcript (SSU-rRNA, 5.8S rRNA, LSU-rRNA)"/>
    <property type="evidence" value="ECO:0007669"/>
    <property type="project" value="TreeGrafter"/>
</dbReference>
<dbReference type="PANTHER" id="PTHR14490">
    <property type="entry name" value="ZINC FINGER, ZZ TYPE"/>
    <property type="match status" value="1"/>
</dbReference>
<dbReference type="PANTHER" id="PTHR14490:SF5">
    <property type="entry name" value="PROTEIN KRI1 HOMOLOG"/>
    <property type="match status" value="1"/>
</dbReference>
<accession>A0A8J6AT23</accession>
<feature type="region of interest" description="Disordered" evidence="3">
    <location>
        <begin position="814"/>
        <end position="839"/>
    </location>
</feature>
<feature type="region of interest" description="Disordered" evidence="3">
    <location>
        <begin position="725"/>
        <end position="800"/>
    </location>
</feature>
<dbReference type="AlphaFoldDB" id="A0A8J6AT23"/>
<feature type="compositionally biased region" description="Basic residues" evidence="3">
    <location>
        <begin position="782"/>
        <end position="792"/>
    </location>
</feature>
<feature type="region of interest" description="Disordered" evidence="3">
    <location>
        <begin position="472"/>
        <end position="517"/>
    </location>
</feature>
<feature type="compositionally biased region" description="Basic and acidic residues" evidence="3">
    <location>
        <begin position="345"/>
        <end position="360"/>
    </location>
</feature>
<sequence length="839" mass="97217">MPEPRGSSPLRVNKAFAARYGRYREREELQRLKDRYGDPDSSGDSSSESDSSDERVEFDPQQERDFYRTLSLLKKKDPRIYQKDATFYKRTASFSESEDESAAKAKQKKVQPMYLKDYERKVILEKEGKYVDEENSDGEPSSQRFQVSGVDAEGVAKGPRAGSEACVSLQQISSKSYVEEQKQLKESFQAFMEDSEDEDSAGEGGSGLLQKRTKTREEKAQEAADYLEWLKGQKEIRNPNTHALEELTHLKDYWNNPELDEGEQFLRDYILNKRYEEEEGDEEEEEEEEKGVPSPVQLAVDDSSDEGELFLKKQEDFEHKYNFRFEEPDSTLVKTYPRSIASSVRRKDERRKERREETRERKKREKAKKQEELKQLKNLKRKEILAKLERLRQVTGNETLGFEEKDLEDDFDPAQHDQLMQKCFGDEYYGAMEEEKPQFEEEEGLEDDWNWDTWAGPEQGGAWSQQELHCEDPDFNMDADYNPSQPRKKQRQAPSTGKKKRKSPFASAVGQEKPVFDPGDKTFEEYLDEYYQLDYEDIIDDLPCRFKYRSVVPCDFGLSTEEVGLYPPADSGAWAGDKTFVLDEYYQLDYEDIIDDLPCPSNTEFDFGLSTKEVGLYQPADSGAWGTLQKSCPHLQNRCSNDPLYHLMAEMNMNSQGSQDSHSMIPPSLSLQILAADDKELNRWCSLKKTCMYRSEQEELQDKRTYSQKAQNSWKKRQIFKSLCPEETDTSTEATEKPQKDKAALRGQLLTPDTASRKQPWPESPPSQDEVTLVSSNQKPASQKRRRGKKARLLGPTVKLAGREFSRQRLQAFGLNPKRLHFRQLGQQRKKQQGLKNAH</sequence>
<feature type="compositionally biased region" description="Low complexity" evidence="3">
    <location>
        <begin position="39"/>
        <end position="49"/>
    </location>
</feature>
<feature type="compositionally biased region" description="Basic residues" evidence="3">
    <location>
        <begin position="818"/>
        <end position="839"/>
    </location>
</feature>
<feature type="compositionally biased region" description="Basic and acidic residues" evidence="3">
    <location>
        <begin position="52"/>
        <end position="63"/>
    </location>
</feature>
<keyword evidence="6" id="KW-1185">Reference proteome</keyword>
<protein>
    <recommendedName>
        <fullName evidence="2">Protein KRI1 homolog</fullName>
    </recommendedName>
</protein>
<evidence type="ECO:0000313" key="6">
    <source>
        <dbReference type="Proteomes" id="UP000700334"/>
    </source>
</evidence>
<feature type="region of interest" description="Disordered" evidence="3">
    <location>
        <begin position="273"/>
        <end position="305"/>
    </location>
</feature>
<feature type="region of interest" description="Disordered" evidence="3">
    <location>
        <begin position="28"/>
        <end position="63"/>
    </location>
</feature>
<dbReference type="GO" id="GO:0005730">
    <property type="term" value="C:nucleolus"/>
    <property type="evidence" value="ECO:0007669"/>
    <property type="project" value="TreeGrafter"/>
</dbReference>
<feature type="compositionally biased region" description="Basic and acidic residues" evidence="3">
    <location>
        <begin position="734"/>
        <end position="744"/>
    </location>
</feature>
<feature type="domain" description="Kri1-like C-terminal" evidence="4">
    <location>
        <begin position="672"/>
        <end position="717"/>
    </location>
</feature>